<proteinExistence type="inferred from homology"/>
<dbReference type="OrthoDB" id="9811997at2"/>
<gene>
    <name evidence="6" type="ORF">CGZ90_08235</name>
</gene>
<keyword evidence="6" id="KW-0255">Endonuclease</keyword>
<dbReference type="CDD" id="cd00085">
    <property type="entry name" value="HNHc"/>
    <property type="match status" value="1"/>
</dbReference>
<dbReference type="Gene3D" id="1.10.30.50">
    <property type="match status" value="1"/>
</dbReference>
<dbReference type="GO" id="GO:0008270">
    <property type="term" value="F:zinc ion binding"/>
    <property type="evidence" value="ECO:0007669"/>
    <property type="project" value="InterPro"/>
</dbReference>
<feature type="domain" description="HNH nuclease" evidence="5">
    <location>
        <begin position="54"/>
        <end position="110"/>
    </location>
</feature>
<dbReference type="InterPro" id="IPR002711">
    <property type="entry name" value="HNH"/>
</dbReference>
<evidence type="ECO:0000313" key="6">
    <source>
        <dbReference type="EMBL" id="OYD57880.1"/>
    </source>
</evidence>
<dbReference type="Proteomes" id="UP000215059">
    <property type="component" value="Unassembled WGS sequence"/>
</dbReference>
<dbReference type="AlphaFoldDB" id="A0A235F981"/>
<evidence type="ECO:0000256" key="2">
    <source>
        <dbReference type="ARBA" id="ARBA00022801"/>
    </source>
</evidence>
<keyword evidence="1" id="KW-0540">Nuclease</keyword>
<dbReference type="InterPro" id="IPR003615">
    <property type="entry name" value="HNH_nuc"/>
</dbReference>
<evidence type="ECO:0000256" key="1">
    <source>
        <dbReference type="ARBA" id="ARBA00022722"/>
    </source>
</evidence>
<keyword evidence="7" id="KW-1185">Reference proteome</keyword>
<dbReference type="GO" id="GO:0005829">
    <property type="term" value="C:cytosol"/>
    <property type="evidence" value="ECO:0007669"/>
    <property type="project" value="TreeGrafter"/>
</dbReference>
<keyword evidence="2" id="KW-0378">Hydrolase</keyword>
<dbReference type="SMART" id="SM00507">
    <property type="entry name" value="HNHc"/>
    <property type="match status" value="1"/>
</dbReference>
<organism evidence="6 7">
    <name type="scientific">Fictibacillus aquaticus</name>
    <dbReference type="NCBI Taxonomy" id="2021314"/>
    <lineage>
        <taxon>Bacteria</taxon>
        <taxon>Bacillati</taxon>
        <taxon>Bacillota</taxon>
        <taxon>Bacilli</taxon>
        <taxon>Bacillales</taxon>
        <taxon>Fictibacillaceae</taxon>
        <taxon>Fictibacillus</taxon>
    </lineage>
</organism>
<accession>A0A235F981</accession>
<reference evidence="6 7" key="1">
    <citation type="submission" date="2017-07" db="EMBL/GenBank/DDBJ databases">
        <title>Fictibacillus sp. nov. GDSW-R2A3 Genome sequencing and assembly.</title>
        <authorList>
            <person name="Mayilraj S."/>
        </authorList>
    </citation>
    <scope>NUCLEOTIDE SEQUENCE [LARGE SCALE GENOMIC DNA]</scope>
    <source>
        <strain evidence="6 7">GDSW-R2A3</strain>
    </source>
</reference>
<dbReference type="RefSeq" id="WP_094251913.1">
    <property type="nucleotide sequence ID" value="NZ_JBHLXL010000001.1"/>
</dbReference>
<dbReference type="GO" id="GO:0016787">
    <property type="term" value="F:hydrolase activity"/>
    <property type="evidence" value="ECO:0007669"/>
    <property type="project" value="UniProtKB-KW"/>
</dbReference>
<evidence type="ECO:0000256" key="4">
    <source>
        <dbReference type="ARBA" id="ARBA00040194"/>
    </source>
</evidence>
<name>A0A235F981_9BACL</name>
<comment type="caution">
    <text evidence="6">The sequence shown here is derived from an EMBL/GenBank/DDBJ whole genome shotgun (WGS) entry which is preliminary data.</text>
</comment>
<protein>
    <recommendedName>
        <fullName evidence="4">Putative HNH nuclease YajD</fullName>
    </recommendedName>
</protein>
<comment type="similarity">
    <text evidence="3">Belongs to the HNH nuclease family.</text>
</comment>
<dbReference type="Pfam" id="PF01844">
    <property type="entry name" value="HNH"/>
    <property type="match status" value="1"/>
</dbReference>
<evidence type="ECO:0000259" key="5">
    <source>
        <dbReference type="SMART" id="SM00507"/>
    </source>
</evidence>
<dbReference type="PANTHER" id="PTHR41286:SF1">
    <property type="entry name" value="HNH NUCLEASE YAJD-RELATED"/>
    <property type="match status" value="1"/>
</dbReference>
<dbReference type="GO" id="GO:0003676">
    <property type="term" value="F:nucleic acid binding"/>
    <property type="evidence" value="ECO:0007669"/>
    <property type="project" value="InterPro"/>
</dbReference>
<evidence type="ECO:0000313" key="7">
    <source>
        <dbReference type="Proteomes" id="UP000215059"/>
    </source>
</evidence>
<dbReference type="GO" id="GO:0004519">
    <property type="term" value="F:endonuclease activity"/>
    <property type="evidence" value="ECO:0007669"/>
    <property type="project" value="UniProtKB-KW"/>
</dbReference>
<dbReference type="EMBL" id="NOII01000002">
    <property type="protein sequence ID" value="OYD57880.1"/>
    <property type="molecule type" value="Genomic_DNA"/>
</dbReference>
<evidence type="ECO:0000256" key="3">
    <source>
        <dbReference type="ARBA" id="ARBA00038412"/>
    </source>
</evidence>
<sequence length="120" mass="14159">MVVKSKKPCSQPGCISLTRERFCDQHKQDAAKQYDLYQRDSVTTRFYKSMPWRKLRASALNRDNYLCQDCMKKKRLTPAEMVHHEVEVKEDWSRRLDITNLTSLCNSCHNKRHTEKGGSH</sequence>
<dbReference type="PANTHER" id="PTHR41286">
    <property type="entry name" value="HNH NUCLEASE YAJD-RELATED"/>
    <property type="match status" value="1"/>
</dbReference>